<sequence>MESKVVWICNSIWDWYPEIQSYGFTSIEDRLRAYKLWEHAEALLTEDSSEFSRVDVVSNLKRCLNQRLKFIEYVYSLKKVALRDSPKGYLEYLESLGLVRPYMLKQLMLIRNDIEHNDAPPPSTDRCKELLDLTWYFLKSTDSFVSWCKHDFILRDLSENDEETQYWLSIDIDYDLDHQIKVNGWVPESCISMEEKPDFTLVEVKDFGSKGERWSGTDNHKDKLDSDCWLNGTLKPTENSRLRLIRASLHASI</sequence>
<reference evidence="1 2" key="1">
    <citation type="journal article" date="2012" name="Science">
        <title>Ecological populations of bacteria act as socially cohesive units of antibiotic production and resistance.</title>
        <authorList>
            <person name="Cordero O.X."/>
            <person name="Wildschutte H."/>
            <person name="Kirkup B."/>
            <person name="Proehl S."/>
            <person name="Ngo L."/>
            <person name="Hussain F."/>
            <person name="Le Roux F."/>
            <person name="Mincer T."/>
            <person name="Polz M.F."/>
        </authorList>
    </citation>
    <scope>NUCLEOTIDE SEQUENCE [LARGE SCALE GENOMIC DNA]</scope>
    <source>
        <strain evidence="1 2">FF-454</strain>
    </source>
</reference>
<evidence type="ECO:0000313" key="2">
    <source>
        <dbReference type="Proteomes" id="UP000095039"/>
    </source>
</evidence>
<name>A0A1E5CCQ1_9GAMM</name>
<accession>A0A1E5CCQ1</accession>
<evidence type="ECO:0000313" key="1">
    <source>
        <dbReference type="EMBL" id="OEE63291.1"/>
    </source>
</evidence>
<dbReference type="EMBL" id="AJWN02000024">
    <property type="protein sequence ID" value="OEE63291.1"/>
    <property type="molecule type" value="Genomic_DNA"/>
</dbReference>
<protein>
    <submittedName>
        <fullName evidence="1">Uncharacterized protein</fullName>
    </submittedName>
</protein>
<dbReference type="AlphaFoldDB" id="A0A1E5CCQ1"/>
<gene>
    <name evidence="1" type="ORF">A1OK_18905</name>
</gene>
<organism evidence="1 2">
    <name type="scientific">Enterovibrio norvegicus FF-454</name>
    <dbReference type="NCBI Taxonomy" id="1185651"/>
    <lineage>
        <taxon>Bacteria</taxon>
        <taxon>Pseudomonadati</taxon>
        <taxon>Pseudomonadota</taxon>
        <taxon>Gammaproteobacteria</taxon>
        <taxon>Vibrionales</taxon>
        <taxon>Vibrionaceae</taxon>
        <taxon>Enterovibrio</taxon>
    </lineage>
</organism>
<proteinExistence type="predicted"/>
<dbReference type="Proteomes" id="UP000095039">
    <property type="component" value="Unassembled WGS sequence"/>
</dbReference>
<comment type="caution">
    <text evidence="1">The sequence shown here is derived from an EMBL/GenBank/DDBJ whole genome shotgun (WGS) entry which is preliminary data.</text>
</comment>
<dbReference type="RefSeq" id="WP_016962481.1">
    <property type="nucleotide sequence ID" value="NZ_AJWN02000024.1"/>
</dbReference>
<keyword evidence="2" id="KW-1185">Reference proteome</keyword>